<dbReference type="RefSeq" id="WP_116857565.1">
    <property type="nucleotide sequence ID" value="NZ_QTJV01000019.1"/>
</dbReference>
<dbReference type="GO" id="GO:0016787">
    <property type="term" value="F:hydrolase activity"/>
    <property type="evidence" value="ECO:0007669"/>
    <property type="project" value="UniProtKB-KW"/>
</dbReference>
<evidence type="ECO:0000256" key="5">
    <source>
        <dbReference type="SAM" id="SignalP"/>
    </source>
</evidence>
<feature type="domain" description="Metallo-beta-lactamase" evidence="6">
    <location>
        <begin position="77"/>
        <end position="273"/>
    </location>
</feature>
<organism evidence="7 8">
    <name type="scientific">Chitinophaga silvisoli</name>
    <dbReference type="NCBI Taxonomy" id="2291814"/>
    <lineage>
        <taxon>Bacteria</taxon>
        <taxon>Pseudomonadati</taxon>
        <taxon>Bacteroidota</taxon>
        <taxon>Chitinophagia</taxon>
        <taxon>Chitinophagales</taxon>
        <taxon>Chitinophagaceae</taxon>
        <taxon>Chitinophaga</taxon>
    </lineage>
</organism>
<dbReference type="PANTHER" id="PTHR42978">
    <property type="entry name" value="QUORUM-QUENCHING LACTONASE YTNP-RELATED-RELATED"/>
    <property type="match status" value="1"/>
</dbReference>
<dbReference type="EMBL" id="QTJV01000019">
    <property type="protein sequence ID" value="RFM30806.1"/>
    <property type="molecule type" value="Genomic_DNA"/>
</dbReference>
<evidence type="ECO:0000313" key="7">
    <source>
        <dbReference type="EMBL" id="RFM30806.1"/>
    </source>
</evidence>
<keyword evidence="5" id="KW-0732">Signal</keyword>
<dbReference type="GO" id="GO:0046872">
    <property type="term" value="F:metal ion binding"/>
    <property type="evidence" value="ECO:0007669"/>
    <property type="project" value="UniProtKB-KW"/>
</dbReference>
<gene>
    <name evidence="7" type="ORF">DXN04_32360</name>
</gene>
<dbReference type="InterPro" id="IPR051013">
    <property type="entry name" value="MBL_superfamily_lactonases"/>
</dbReference>
<dbReference type="Gene3D" id="3.60.15.10">
    <property type="entry name" value="Ribonuclease Z/Hydroxyacylglutathione hydrolase-like"/>
    <property type="match status" value="1"/>
</dbReference>
<reference evidence="7 8" key="1">
    <citation type="submission" date="2018-08" db="EMBL/GenBank/DDBJ databases">
        <title>Chitinophaga sp. K20C18050901, a novel bacterium isolated from forest soil.</title>
        <authorList>
            <person name="Wang C."/>
        </authorList>
    </citation>
    <scope>NUCLEOTIDE SEQUENCE [LARGE SCALE GENOMIC DNA]</scope>
    <source>
        <strain evidence="7 8">K20C18050901</strain>
    </source>
</reference>
<dbReference type="CDD" id="cd07720">
    <property type="entry name" value="OPHC2-like_MBL-fold"/>
    <property type="match status" value="1"/>
</dbReference>
<dbReference type="OrthoDB" id="9802897at2"/>
<comment type="similarity">
    <text evidence="1">Belongs to the metallo-beta-lactamase superfamily.</text>
</comment>
<evidence type="ECO:0000313" key="8">
    <source>
        <dbReference type="Proteomes" id="UP000261174"/>
    </source>
</evidence>
<dbReference type="InterPro" id="IPR001279">
    <property type="entry name" value="Metallo-B-lactamas"/>
</dbReference>
<feature type="chain" id="PRO_5017634906" evidence="5">
    <location>
        <begin position="19"/>
        <end position="309"/>
    </location>
</feature>
<evidence type="ECO:0000256" key="4">
    <source>
        <dbReference type="ARBA" id="ARBA00022833"/>
    </source>
</evidence>
<evidence type="ECO:0000259" key="6">
    <source>
        <dbReference type="SMART" id="SM00849"/>
    </source>
</evidence>
<evidence type="ECO:0000256" key="3">
    <source>
        <dbReference type="ARBA" id="ARBA00022801"/>
    </source>
</evidence>
<keyword evidence="8" id="KW-1185">Reference proteome</keyword>
<keyword evidence="4" id="KW-0862">Zinc</keyword>
<keyword evidence="3 7" id="KW-0378">Hydrolase</keyword>
<protein>
    <submittedName>
        <fullName evidence="7">MBL fold metallo-hydrolase</fullName>
    </submittedName>
</protein>
<dbReference type="AlphaFoldDB" id="A0A3E1NSA4"/>
<dbReference type="Pfam" id="PF00753">
    <property type="entry name" value="Lactamase_B"/>
    <property type="match status" value="1"/>
</dbReference>
<accession>A0A3E1NSA4</accession>
<keyword evidence="2" id="KW-0479">Metal-binding</keyword>
<dbReference type="PANTHER" id="PTHR42978:SF6">
    <property type="entry name" value="QUORUM-QUENCHING LACTONASE YTNP-RELATED"/>
    <property type="match status" value="1"/>
</dbReference>
<feature type="signal peptide" evidence="5">
    <location>
        <begin position="1"/>
        <end position="18"/>
    </location>
</feature>
<comment type="caution">
    <text evidence="7">The sequence shown here is derived from an EMBL/GenBank/DDBJ whole genome shotgun (WGS) entry which is preliminary data.</text>
</comment>
<dbReference type="Proteomes" id="UP000261174">
    <property type="component" value="Unassembled WGS sequence"/>
</dbReference>
<sequence>MKQILLCSLLLASQITNAQSQMDQPGYYRIQLGEYELTALSDGTVPIHLHDILTNVSHQEIDSLTTLSYQTPTEEASVNAYLLKLNGKNILIDAGAAELYGPTLGHLPESLRKTGITPEQIDAILVTHIHTDHTGGLMLNGKMVFPNATIYISQPEVDFWMNEKNKTPRLARWFKEAADKVGPYLKAGKVKTFEYGDEVFPGITALDAHGHTPGHTFYALESKGAKMLFIGDMVHAASVQLPDPAVTINFDVDEKTAAIQRIKTFKDAAAKGYWLAADHISFPGIGHVRAQGKGYNWIPINYSTLGNGQ</sequence>
<dbReference type="InterPro" id="IPR036866">
    <property type="entry name" value="RibonucZ/Hydroxyglut_hydro"/>
</dbReference>
<evidence type="ECO:0000256" key="2">
    <source>
        <dbReference type="ARBA" id="ARBA00022723"/>
    </source>
</evidence>
<name>A0A3E1NSA4_9BACT</name>
<dbReference type="SMART" id="SM00849">
    <property type="entry name" value="Lactamase_B"/>
    <property type="match status" value="1"/>
</dbReference>
<evidence type="ECO:0000256" key="1">
    <source>
        <dbReference type="ARBA" id="ARBA00007749"/>
    </source>
</evidence>
<proteinExistence type="inferred from homology"/>
<dbReference type="SUPFAM" id="SSF56281">
    <property type="entry name" value="Metallo-hydrolase/oxidoreductase"/>
    <property type="match status" value="1"/>
</dbReference>